<dbReference type="GO" id="GO:0006313">
    <property type="term" value="P:DNA transposition"/>
    <property type="evidence" value="ECO:0007669"/>
    <property type="project" value="InterPro"/>
</dbReference>
<keyword evidence="3" id="KW-0815">Transposition</keyword>
<dbReference type="InterPro" id="IPR001598">
    <property type="entry name" value="Transposase_IS30_CS"/>
</dbReference>
<keyword evidence="5" id="KW-0233">DNA recombination</keyword>
<evidence type="ECO:0000256" key="5">
    <source>
        <dbReference type="ARBA" id="ARBA00023172"/>
    </source>
</evidence>
<dbReference type="GO" id="GO:0004803">
    <property type="term" value="F:transposase activity"/>
    <property type="evidence" value="ECO:0007669"/>
    <property type="project" value="InterPro"/>
</dbReference>
<feature type="compositionally biased region" description="Basic and acidic residues" evidence="6">
    <location>
        <begin position="40"/>
        <end position="49"/>
    </location>
</feature>
<keyword evidence="9" id="KW-1185">Reference proteome</keyword>
<proteinExistence type="inferred from homology"/>
<dbReference type="GO" id="GO:0015074">
    <property type="term" value="P:DNA integration"/>
    <property type="evidence" value="ECO:0007669"/>
    <property type="project" value="InterPro"/>
</dbReference>
<dbReference type="PANTHER" id="PTHR10948">
    <property type="entry name" value="TRANSPOSASE"/>
    <property type="match status" value="1"/>
</dbReference>
<comment type="caution">
    <text evidence="8">The sequence shown here is derived from an EMBL/GenBank/DDBJ whole genome shotgun (WGS) entry which is preliminary data.</text>
</comment>
<sequence>MYHQLTEMERYTLSVLKREGRSLRSIARALARSPSTISREIRRNATVDHHRPRPLYVPSKAQEHASGRRRRSRRVRHHPPAVYDQVERLLVGQQWSPEQIASQLREHHQVHLSPMTIYRHVRRDQKRGGELYRHLRQGGKRRRKRTFGAERRGKLAGKPMIDSRPEAVESRQEVGHWEGDTVLGSAGERPCLLTLVERSTGWAVVVRLPHRTVRAVNRAVLAVIGDSGLPFKTITWDNGTEFHGYRALEAATGIRCFFAYPHHPWERGSNENFNGLLRQYFPKRKSLARIRQVDCDQAAAKLNQRPRKRHGFQTPAQQIRRSRVLHLEC</sequence>
<name>A0A508A164_9GAMM</name>
<dbReference type="InterPro" id="IPR012337">
    <property type="entry name" value="RNaseH-like_sf"/>
</dbReference>
<reference evidence="8 9" key="1">
    <citation type="submission" date="2019-06" db="EMBL/GenBank/DDBJ databases">
        <title>Lysobacter alkalisoli sp. nov. isolated from saline soil.</title>
        <authorList>
            <person name="Sun J.-Q."/>
            <person name="Xu L."/>
        </authorList>
    </citation>
    <scope>NUCLEOTIDE SEQUENCE [LARGE SCALE GENOMIC DNA]</scope>
    <source>
        <strain evidence="8 9">JCM 31130</strain>
    </source>
</reference>
<gene>
    <name evidence="8" type="ORF">FKV25_12690</name>
</gene>
<feature type="domain" description="Integrase catalytic" evidence="7">
    <location>
        <begin position="161"/>
        <end position="323"/>
    </location>
</feature>
<evidence type="ECO:0000256" key="6">
    <source>
        <dbReference type="SAM" id="MobiDB-lite"/>
    </source>
</evidence>
<dbReference type="NCBIfam" id="NF033563">
    <property type="entry name" value="transpos_IS30"/>
    <property type="match status" value="1"/>
</dbReference>
<dbReference type="PROSITE" id="PS01043">
    <property type="entry name" value="TRANSPOSASE_IS30"/>
    <property type="match status" value="1"/>
</dbReference>
<dbReference type="Pfam" id="PF13936">
    <property type="entry name" value="HTH_38"/>
    <property type="match status" value="1"/>
</dbReference>
<accession>A0A508A164</accession>
<organism evidence="8 9">
    <name type="scientific">Marilutibacter aestuarii</name>
    <dbReference type="NCBI Taxonomy" id="1706195"/>
    <lineage>
        <taxon>Bacteria</taxon>
        <taxon>Pseudomonadati</taxon>
        <taxon>Pseudomonadota</taxon>
        <taxon>Gammaproteobacteria</taxon>
        <taxon>Lysobacterales</taxon>
        <taxon>Lysobacteraceae</taxon>
        <taxon>Marilutibacter</taxon>
    </lineage>
</organism>
<dbReference type="OrthoDB" id="9803231at2"/>
<dbReference type="RefSeq" id="WP_141519170.1">
    <property type="nucleotide sequence ID" value="NZ_VICE01000118.1"/>
</dbReference>
<dbReference type="Pfam" id="PF00665">
    <property type="entry name" value="rve"/>
    <property type="match status" value="1"/>
</dbReference>
<feature type="compositionally biased region" description="Basic residues" evidence="6">
    <location>
        <begin position="67"/>
        <end position="79"/>
    </location>
</feature>
<dbReference type="SUPFAM" id="SSF53098">
    <property type="entry name" value="Ribonuclease H-like"/>
    <property type="match status" value="1"/>
</dbReference>
<dbReference type="EMBL" id="VICE01000118">
    <property type="protein sequence ID" value="TQD41638.1"/>
    <property type="molecule type" value="Genomic_DNA"/>
</dbReference>
<dbReference type="InterPro" id="IPR051917">
    <property type="entry name" value="Transposase-Integrase"/>
</dbReference>
<keyword evidence="4" id="KW-0238">DNA-binding</keyword>
<evidence type="ECO:0000256" key="3">
    <source>
        <dbReference type="ARBA" id="ARBA00022578"/>
    </source>
</evidence>
<comment type="similarity">
    <text evidence="2">Belongs to the transposase IS30 family.</text>
</comment>
<dbReference type="PROSITE" id="PS50994">
    <property type="entry name" value="INTEGRASE"/>
    <property type="match status" value="1"/>
</dbReference>
<dbReference type="InterPro" id="IPR036397">
    <property type="entry name" value="RNaseH_sf"/>
</dbReference>
<dbReference type="Gene3D" id="3.30.420.10">
    <property type="entry name" value="Ribonuclease H-like superfamily/Ribonuclease H"/>
    <property type="match status" value="1"/>
</dbReference>
<dbReference type="GO" id="GO:0003677">
    <property type="term" value="F:DNA binding"/>
    <property type="evidence" value="ECO:0007669"/>
    <property type="project" value="UniProtKB-KW"/>
</dbReference>
<dbReference type="InterPro" id="IPR053392">
    <property type="entry name" value="Transposase_IS30-like"/>
</dbReference>
<dbReference type="Gene3D" id="1.10.10.60">
    <property type="entry name" value="Homeodomain-like"/>
    <property type="match status" value="1"/>
</dbReference>
<dbReference type="InterPro" id="IPR001584">
    <property type="entry name" value="Integrase_cat-core"/>
</dbReference>
<dbReference type="InterPro" id="IPR025246">
    <property type="entry name" value="IS30-like_HTH"/>
</dbReference>
<evidence type="ECO:0000313" key="9">
    <source>
        <dbReference type="Proteomes" id="UP000318212"/>
    </source>
</evidence>
<protein>
    <submittedName>
        <fullName evidence="8">IS30 family transposase</fullName>
    </submittedName>
</protein>
<dbReference type="PANTHER" id="PTHR10948:SF23">
    <property type="entry name" value="TRANSPOSASE INSI FOR INSERTION SEQUENCE ELEMENT IS30A-RELATED"/>
    <property type="match status" value="1"/>
</dbReference>
<evidence type="ECO:0000259" key="7">
    <source>
        <dbReference type="PROSITE" id="PS50994"/>
    </source>
</evidence>
<evidence type="ECO:0000256" key="4">
    <source>
        <dbReference type="ARBA" id="ARBA00023125"/>
    </source>
</evidence>
<evidence type="ECO:0000256" key="2">
    <source>
        <dbReference type="ARBA" id="ARBA00006363"/>
    </source>
</evidence>
<feature type="region of interest" description="Disordered" evidence="6">
    <location>
        <begin position="40"/>
        <end position="80"/>
    </location>
</feature>
<evidence type="ECO:0000256" key="1">
    <source>
        <dbReference type="ARBA" id="ARBA00002190"/>
    </source>
</evidence>
<evidence type="ECO:0000313" key="8">
    <source>
        <dbReference type="EMBL" id="TQD41638.1"/>
    </source>
</evidence>
<comment type="function">
    <text evidence="1">Required for the transposition of the insertion element.</text>
</comment>
<dbReference type="AlphaFoldDB" id="A0A508A164"/>
<dbReference type="Proteomes" id="UP000318212">
    <property type="component" value="Unassembled WGS sequence"/>
</dbReference>
<dbReference type="GO" id="GO:0005829">
    <property type="term" value="C:cytosol"/>
    <property type="evidence" value="ECO:0007669"/>
    <property type="project" value="TreeGrafter"/>
</dbReference>